<evidence type="ECO:0000313" key="3">
    <source>
        <dbReference type="Proteomes" id="UP000693970"/>
    </source>
</evidence>
<evidence type="ECO:0000313" key="2">
    <source>
        <dbReference type="EMBL" id="KAG7350589.1"/>
    </source>
</evidence>
<keyword evidence="1" id="KW-0732">Signal</keyword>
<name>A0A9K3KWD1_9STRA</name>
<accession>A0A9K3KWD1</accession>
<feature type="chain" id="PRO_5039920155" evidence="1">
    <location>
        <begin position="20"/>
        <end position="486"/>
    </location>
</feature>
<feature type="signal peptide" evidence="1">
    <location>
        <begin position="1"/>
        <end position="19"/>
    </location>
</feature>
<dbReference type="OrthoDB" id="54584at2759"/>
<dbReference type="Proteomes" id="UP000693970">
    <property type="component" value="Unassembled WGS sequence"/>
</dbReference>
<protein>
    <submittedName>
        <fullName evidence="2">Uncharacterized protein</fullName>
    </submittedName>
</protein>
<keyword evidence="3" id="KW-1185">Reference proteome</keyword>
<reference evidence="2" key="2">
    <citation type="submission" date="2021-04" db="EMBL/GenBank/DDBJ databases">
        <authorList>
            <person name="Podell S."/>
        </authorList>
    </citation>
    <scope>NUCLEOTIDE SEQUENCE</scope>
    <source>
        <strain evidence="2">Hildebrandi</strain>
    </source>
</reference>
<dbReference type="EMBL" id="JAGRRH010000018">
    <property type="protein sequence ID" value="KAG7350589.1"/>
    <property type="molecule type" value="Genomic_DNA"/>
</dbReference>
<organism evidence="2 3">
    <name type="scientific">Nitzschia inconspicua</name>
    <dbReference type="NCBI Taxonomy" id="303405"/>
    <lineage>
        <taxon>Eukaryota</taxon>
        <taxon>Sar</taxon>
        <taxon>Stramenopiles</taxon>
        <taxon>Ochrophyta</taxon>
        <taxon>Bacillariophyta</taxon>
        <taxon>Bacillariophyceae</taxon>
        <taxon>Bacillariophycidae</taxon>
        <taxon>Bacillariales</taxon>
        <taxon>Bacillariaceae</taxon>
        <taxon>Nitzschia</taxon>
    </lineage>
</organism>
<sequence>MRLTIAAAVLVETLPLVLSSNDHAFSHVLASSSSTNGERSHIQEFLNSKRSGVLQLNKQKFPTGEKLKMMNRRRLINSGESSLKECDPDDDGADVGILSCGAGRYCVQSDESSLGGYCASAEVSRNLQDNSTILSNMFEVCYGEAAYPICSCEGVDMEAYTGSVSCTYTPECVVVPNVCGDNTTFCYSQTYDLTITGYYTGTATDCYKFTEPKVQSYCYSLVIPTAGSAFCEIEVDGTKCNLCVSAPEYEGSDTYCKTFDCSNTIINTADTYCDSTIPTLMIQNTLLHDALPCEGGCNLCGEGNSVLDPDVYFPVMNNESYACGFIEIAALAGFFEGTNYCTQLAGPFEETCGCTGTEPDVEETVVPFSCSICPDGMFMTNLEASLEVPNQGTVSCSQLSNPGFLSPEECSLVQPLVQEPCGCVPPITETPPTESPTTGPTGTIVTDGQGVINEINEISGSFVLSPKTAISVVGAAALAAAVLFSA</sequence>
<comment type="caution">
    <text evidence="2">The sequence shown here is derived from an EMBL/GenBank/DDBJ whole genome shotgun (WGS) entry which is preliminary data.</text>
</comment>
<gene>
    <name evidence="2" type="ORF">IV203_009949</name>
</gene>
<reference evidence="2" key="1">
    <citation type="journal article" date="2021" name="Sci. Rep.">
        <title>Diploid genomic architecture of Nitzschia inconspicua, an elite biomass production diatom.</title>
        <authorList>
            <person name="Oliver A."/>
            <person name="Podell S."/>
            <person name="Pinowska A."/>
            <person name="Traller J.C."/>
            <person name="Smith S.R."/>
            <person name="McClure R."/>
            <person name="Beliaev A."/>
            <person name="Bohutskyi P."/>
            <person name="Hill E.A."/>
            <person name="Rabines A."/>
            <person name="Zheng H."/>
            <person name="Allen L.Z."/>
            <person name="Kuo A."/>
            <person name="Grigoriev I.V."/>
            <person name="Allen A.E."/>
            <person name="Hazlebeck D."/>
            <person name="Allen E.E."/>
        </authorList>
    </citation>
    <scope>NUCLEOTIDE SEQUENCE</scope>
    <source>
        <strain evidence="2">Hildebrandi</strain>
    </source>
</reference>
<dbReference type="AlphaFoldDB" id="A0A9K3KWD1"/>
<proteinExistence type="predicted"/>
<evidence type="ECO:0000256" key="1">
    <source>
        <dbReference type="SAM" id="SignalP"/>
    </source>
</evidence>